<organism evidence="2 3">
    <name type="scientific">Jimgerdemannia flammicorona</name>
    <dbReference type="NCBI Taxonomy" id="994334"/>
    <lineage>
        <taxon>Eukaryota</taxon>
        <taxon>Fungi</taxon>
        <taxon>Fungi incertae sedis</taxon>
        <taxon>Mucoromycota</taxon>
        <taxon>Mucoromycotina</taxon>
        <taxon>Endogonomycetes</taxon>
        <taxon>Endogonales</taxon>
        <taxon>Endogonaceae</taxon>
        <taxon>Jimgerdemannia</taxon>
    </lineage>
</organism>
<accession>A0A433B9L8</accession>
<gene>
    <name evidence="2" type="ORF">BC936DRAFT_139573</name>
</gene>
<name>A0A433B9L8_9FUNG</name>
<evidence type="ECO:0000313" key="3">
    <source>
        <dbReference type="Proteomes" id="UP000268093"/>
    </source>
</evidence>
<dbReference type="Pfam" id="PF04424">
    <property type="entry name" value="MINDY_DUB"/>
    <property type="match status" value="1"/>
</dbReference>
<feature type="domain" description="MINDY deubiquitinase" evidence="1">
    <location>
        <begin position="267"/>
        <end position="340"/>
    </location>
</feature>
<dbReference type="EMBL" id="RBNI01015349">
    <property type="protein sequence ID" value="RUP15783.1"/>
    <property type="molecule type" value="Genomic_DNA"/>
</dbReference>
<evidence type="ECO:0000259" key="1">
    <source>
        <dbReference type="Pfam" id="PF04424"/>
    </source>
</evidence>
<sequence>MQVTTFNTTPSNHPQSATQDHEDLANMVTDLQLHDGHAHTVPNVPNNVPTHPAEVENPTEGFSDTDEVAWEKVEPPKLTEEDAALDLILRSVAVKADLDVNLSIKDALPTPAPAPAPAPATTDGPALKTTQIERNSGPVIVSAETLASALQAAQISAPAAVPISHSPATSPPPQSAATIGPPPAQEYLLKTIDWFDFEIGVEKVVKVITQNGGFRVFVPQYCARRCQMRMVHARSSPFVSSPITFTPSYAVPSPPIHQPSTSFPTGNVLILRGDIAITPFERPSVTYNYLVQLLGDYLLNHMPSPAFPSSPTGRNYERVVDQRKNLNAALSILPNLQTGLG</sequence>
<evidence type="ECO:0000313" key="2">
    <source>
        <dbReference type="EMBL" id="RUP15783.1"/>
    </source>
</evidence>
<protein>
    <recommendedName>
        <fullName evidence="1">MINDY deubiquitinase domain-containing protein</fullName>
    </recommendedName>
</protein>
<dbReference type="AlphaFoldDB" id="A0A433B9L8"/>
<proteinExistence type="predicted"/>
<dbReference type="GO" id="GO:1990380">
    <property type="term" value="F:K48-linked deubiquitinase activity"/>
    <property type="evidence" value="ECO:0007669"/>
    <property type="project" value="InterPro"/>
</dbReference>
<dbReference type="OrthoDB" id="10261212at2759"/>
<comment type="caution">
    <text evidence="2">The sequence shown here is derived from an EMBL/GenBank/DDBJ whole genome shotgun (WGS) entry which is preliminary data.</text>
</comment>
<dbReference type="Proteomes" id="UP000268093">
    <property type="component" value="Unassembled WGS sequence"/>
</dbReference>
<dbReference type="InterPro" id="IPR033979">
    <property type="entry name" value="MINDY_domain"/>
</dbReference>
<reference evidence="2 3" key="1">
    <citation type="journal article" date="2018" name="New Phytol.">
        <title>Phylogenomics of Endogonaceae and evolution of mycorrhizas within Mucoromycota.</title>
        <authorList>
            <person name="Chang Y."/>
            <person name="Desiro A."/>
            <person name="Na H."/>
            <person name="Sandor L."/>
            <person name="Lipzen A."/>
            <person name="Clum A."/>
            <person name="Barry K."/>
            <person name="Grigoriev I.V."/>
            <person name="Martin F.M."/>
            <person name="Stajich J.E."/>
            <person name="Smith M.E."/>
            <person name="Bonito G."/>
            <person name="Spatafora J.W."/>
        </authorList>
    </citation>
    <scope>NUCLEOTIDE SEQUENCE [LARGE SCALE GENOMIC DNA]</scope>
    <source>
        <strain evidence="2 3">GMNB39</strain>
    </source>
</reference>
<feature type="non-terminal residue" evidence="2">
    <location>
        <position position="341"/>
    </location>
</feature>
<dbReference type="GO" id="GO:0004843">
    <property type="term" value="F:cysteine-type deubiquitinase activity"/>
    <property type="evidence" value="ECO:0007669"/>
    <property type="project" value="InterPro"/>
</dbReference>
<keyword evidence="3" id="KW-1185">Reference proteome</keyword>